<dbReference type="Gene3D" id="3.40.50.1820">
    <property type="entry name" value="alpha/beta hydrolase"/>
    <property type="match status" value="1"/>
</dbReference>
<evidence type="ECO:0000313" key="2">
    <source>
        <dbReference type="Proteomes" id="UP001597062"/>
    </source>
</evidence>
<evidence type="ECO:0000313" key="1">
    <source>
        <dbReference type="EMBL" id="MFD0992278.1"/>
    </source>
</evidence>
<dbReference type="RefSeq" id="WP_386105399.1">
    <property type="nucleotide sequence ID" value="NZ_JBHTJR010000020.1"/>
</dbReference>
<reference evidence="2" key="1">
    <citation type="journal article" date="2019" name="Int. J. Syst. Evol. Microbiol.">
        <title>The Global Catalogue of Microorganisms (GCM) 10K type strain sequencing project: providing services to taxonomists for standard genome sequencing and annotation.</title>
        <authorList>
            <consortium name="The Broad Institute Genomics Platform"/>
            <consortium name="The Broad Institute Genome Sequencing Center for Infectious Disease"/>
            <person name="Wu L."/>
            <person name="Ma J."/>
        </authorList>
    </citation>
    <scope>NUCLEOTIDE SEQUENCE [LARGE SCALE GENOMIC DNA]</scope>
    <source>
        <strain evidence="2">CCUG 60527</strain>
    </source>
</reference>
<comment type="caution">
    <text evidence="1">The sequence shown here is derived from an EMBL/GenBank/DDBJ whole genome shotgun (WGS) entry which is preliminary data.</text>
</comment>
<dbReference type="InterPro" id="IPR000801">
    <property type="entry name" value="Esterase-like"/>
</dbReference>
<proteinExistence type="predicted"/>
<keyword evidence="1" id="KW-0378">Hydrolase</keyword>
<name>A0ABW3JP51_9FLAO</name>
<keyword evidence="2" id="KW-1185">Reference proteome</keyword>
<accession>A0ABW3JP51</accession>
<dbReference type="Pfam" id="PF00756">
    <property type="entry name" value="Esterase"/>
    <property type="match status" value="1"/>
</dbReference>
<organism evidence="1 2">
    <name type="scientific">Tenacibaculum geojense</name>
    <dbReference type="NCBI Taxonomy" id="915352"/>
    <lineage>
        <taxon>Bacteria</taxon>
        <taxon>Pseudomonadati</taxon>
        <taxon>Bacteroidota</taxon>
        <taxon>Flavobacteriia</taxon>
        <taxon>Flavobacteriales</taxon>
        <taxon>Flavobacteriaceae</taxon>
        <taxon>Tenacibaculum</taxon>
    </lineage>
</organism>
<dbReference type="GO" id="GO:0016787">
    <property type="term" value="F:hydrolase activity"/>
    <property type="evidence" value="ECO:0007669"/>
    <property type="project" value="UniProtKB-KW"/>
</dbReference>
<dbReference type="PANTHER" id="PTHR48098">
    <property type="entry name" value="ENTEROCHELIN ESTERASE-RELATED"/>
    <property type="match status" value="1"/>
</dbReference>
<dbReference type="EMBL" id="JBHTJR010000020">
    <property type="protein sequence ID" value="MFD0992278.1"/>
    <property type="molecule type" value="Genomic_DNA"/>
</dbReference>
<dbReference type="SUPFAM" id="SSF53474">
    <property type="entry name" value="alpha/beta-Hydrolases"/>
    <property type="match status" value="1"/>
</dbReference>
<protein>
    <submittedName>
        <fullName evidence="1">Alpha/beta hydrolase</fullName>
    </submittedName>
</protein>
<gene>
    <name evidence="1" type="ORF">ACFQ1U_03590</name>
</gene>
<sequence>MKGLNKFIISILILLSFNCKNETKNTVTKSKKSSKSVNVSIIDATFRIDSISSEPKKIWVYLPPDYYHTKKKYPVIYMHDGQNLFDSATSFIGEWEVDETLNKLFEVTGKGFIVVAPENGGEHRTAEYTPWTHEKYGGGKGDNYIKFLKNTLKPYIDSTYRTKPQQKHTGLIGSSLGGLISYYGGLKYPETFGKIGVLSPSFWYSKEIIPFTKKYAATNTLKMYFLLGDKEGMTDDFNNTINLLTAAGFPENNKKSKLVAGGEHNETFWKNEFLEVIKFLYDI</sequence>
<dbReference type="InterPro" id="IPR050583">
    <property type="entry name" value="Mycobacterial_A85_antigen"/>
</dbReference>
<dbReference type="Proteomes" id="UP001597062">
    <property type="component" value="Unassembled WGS sequence"/>
</dbReference>
<dbReference type="InterPro" id="IPR029058">
    <property type="entry name" value="AB_hydrolase_fold"/>
</dbReference>
<dbReference type="PANTHER" id="PTHR48098:SF6">
    <property type="entry name" value="FERRI-BACILLIBACTIN ESTERASE BESA"/>
    <property type="match status" value="1"/>
</dbReference>